<dbReference type="OrthoDB" id="1148871at2"/>
<evidence type="ECO:0000259" key="1">
    <source>
        <dbReference type="Pfam" id="PF13470"/>
    </source>
</evidence>
<organism evidence="2 3">
    <name type="scientific">Cyclobacterium lianum</name>
    <dbReference type="NCBI Taxonomy" id="388280"/>
    <lineage>
        <taxon>Bacteria</taxon>
        <taxon>Pseudomonadati</taxon>
        <taxon>Bacteroidota</taxon>
        <taxon>Cytophagia</taxon>
        <taxon>Cytophagales</taxon>
        <taxon>Cyclobacteriaceae</taxon>
        <taxon>Cyclobacterium</taxon>
    </lineage>
</organism>
<dbReference type="Proteomes" id="UP000184513">
    <property type="component" value="Unassembled WGS sequence"/>
</dbReference>
<dbReference type="SUPFAM" id="SSF88723">
    <property type="entry name" value="PIN domain-like"/>
    <property type="match status" value="1"/>
</dbReference>
<dbReference type="EMBL" id="FRCY01000006">
    <property type="protein sequence ID" value="SHN07256.1"/>
    <property type="molecule type" value="Genomic_DNA"/>
</dbReference>
<sequence>MNRILFDANVLLDFFLERNSQPEKIEKLFDLVDDKKIEGFVTLSILQICSYYLTRAKGLVVTKGILEMVILKFQLLQGSRKTVLNALKSDQQDIEDAIHYFIALENEMDAIVTLDKEFLRLSSPYLPIYSPINLLAKLS</sequence>
<dbReference type="CDD" id="cd09854">
    <property type="entry name" value="PIN_VapC-like"/>
    <property type="match status" value="1"/>
</dbReference>
<reference evidence="2 3" key="1">
    <citation type="submission" date="2016-11" db="EMBL/GenBank/DDBJ databases">
        <authorList>
            <person name="Jaros S."/>
            <person name="Januszkiewicz K."/>
            <person name="Wedrychowicz H."/>
        </authorList>
    </citation>
    <scope>NUCLEOTIDE SEQUENCE [LARGE SCALE GENOMIC DNA]</scope>
    <source>
        <strain evidence="2 3">CGMCC 1.6102</strain>
    </source>
</reference>
<accession>A0A1M7NTB0</accession>
<dbReference type="InterPro" id="IPR002716">
    <property type="entry name" value="PIN_dom"/>
</dbReference>
<dbReference type="STRING" id="388280.SAMN04488057_10655"/>
<dbReference type="AlphaFoldDB" id="A0A1M7NTB0"/>
<dbReference type="Pfam" id="PF13470">
    <property type="entry name" value="PIN_3"/>
    <property type="match status" value="1"/>
</dbReference>
<evidence type="ECO:0000313" key="3">
    <source>
        <dbReference type="Proteomes" id="UP000184513"/>
    </source>
</evidence>
<dbReference type="InterPro" id="IPR029060">
    <property type="entry name" value="PIN-like_dom_sf"/>
</dbReference>
<feature type="domain" description="PIN" evidence="1">
    <location>
        <begin position="3"/>
        <end position="116"/>
    </location>
</feature>
<proteinExistence type="predicted"/>
<gene>
    <name evidence="2" type="ORF">SAMN04488057_10655</name>
</gene>
<keyword evidence="3" id="KW-1185">Reference proteome</keyword>
<dbReference type="Gene3D" id="3.40.50.1010">
    <property type="entry name" value="5'-nuclease"/>
    <property type="match status" value="1"/>
</dbReference>
<dbReference type="RefSeq" id="WP_073094717.1">
    <property type="nucleotide sequence ID" value="NZ_FRCY01000006.1"/>
</dbReference>
<protein>
    <submittedName>
        <fullName evidence="2">Predicted nucleic acid-binding protein, contains PIN domain</fullName>
    </submittedName>
</protein>
<name>A0A1M7NTB0_9BACT</name>
<evidence type="ECO:0000313" key="2">
    <source>
        <dbReference type="EMBL" id="SHN07256.1"/>
    </source>
</evidence>